<evidence type="ECO:0000313" key="9">
    <source>
        <dbReference type="Proteomes" id="UP000886786"/>
    </source>
</evidence>
<sequence>MIKICFICLGNICRSPMAEFVFKNLVTKENLQNNFYITSKGTSNEEQGNHLHPQAALELKKHNIPYNFHFASQIMANEYNDFDYFIVMDSSNYRNLQRIFQNDKNKKIFKLLDFTDNSKDIADPWYTSNFDLTYKEIEKGTKALLNHLITKYKL</sequence>
<dbReference type="InterPro" id="IPR023485">
    <property type="entry name" value="Ptyr_pPase"/>
</dbReference>
<dbReference type="SUPFAM" id="SSF52788">
    <property type="entry name" value="Phosphotyrosine protein phosphatases I"/>
    <property type="match status" value="1"/>
</dbReference>
<organism evidence="8 9">
    <name type="scientific">Candidatus Coprosoma intestinipullorum</name>
    <dbReference type="NCBI Taxonomy" id="2840752"/>
    <lineage>
        <taxon>Bacteria</taxon>
        <taxon>Bacillati</taxon>
        <taxon>Bacillota</taxon>
        <taxon>Bacillota incertae sedis</taxon>
        <taxon>Candidatus Coprosoma</taxon>
    </lineage>
</organism>
<dbReference type="GO" id="GO:0004725">
    <property type="term" value="F:protein tyrosine phosphatase activity"/>
    <property type="evidence" value="ECO:0007669"/>
    <property type="project" value="UniProtKB-EC"/>
</dbReference>
<reference evidence="8" key="2">
    <citation type="journal article" date="2021" name="PeerJ">
        <title>Extensive microbial diversity within the chicken gut microbiome revealed by metagenomics and culture.</title>
        <authorList>
            <person name="Gilroy R."/>
            <person name="Ravi A."/>
            <person name="Getino M."/>
            <person name="Pursley I."/>
            <person name="Horton D.L."/>
            <person name="Alikhan N.F."/>
            <person name="Baker D."/>
            <person name="Gharbi K."/>
            <person name="Hall N."/>
            <person name="Watson M."/>
            <person name="Adriaenssens E.M."/>
            <person name="Foster-Nyarko E."/>
            <person name="Jarju S."/>
            <person name="Secka A."/>
            <person name="Antonio M."/>
            <person name="Oren A."/>
            <person name="Chaudhuri R.R."/>
            <person name="La Ragione R."/>
            <person name="Hildebrand F."/>
            <person name="Pallen M.J."/>
        </authorList>
    </citation>
    <scope>NUCLEOTIDE SEQUENCE</scope>
    <source>
        <strain evidence="8">CHK147-3167</strain>
    </source>
</reference>
<proteinExistence type="inferred from homology"/>
<comment type="catalytic activity">
    <reaction evidence="5">
        <text>O-phospho-L-tyrosyl-[protein] + H2O = L-tyrosyl-[protein] + phosphate</text>
        <dbReference type="Rhea" id="RHEA:10684"/>
        <dbReference type="Rhea" id="RHEA-COMP:10136"/>
        <dbReference type="Rhea" id="RHEA-COMP:20101"/>
        <dbReference type="ChEBI" id="CHEBI:15377"/>
        <dbReference type="ChEBI" id="CHEBI:43474"/>
        <dbReference type="ChEBI" id="CHEBI:46858"/>
        <dbReference type="ChEBI" id="CHEBI:61978"/>
        <dbReference type="EC" id="3.1.3.48"/>
    </reaction>
</comment>
<evidence type="ECO:0000256" key="2">
    <source>
        <dbReference type="ARBA" id="ARBA00013064"/>
    </source>
</evidence>
<evidence type="ECO:0000256" key="6">
    <source>
        <dbReference type="PIRSR" id="PIRSR617867-1"/>
    </source>
</evidence>
<evidence type="ECO:0000256" key="1">
    <source>
        <dbReference type="ARBA" id="ARBA00011063"/>
    </source>
</evidence>
<dbReference type="InterPro" id="IPR017867">
    <property type="entry name" value="Tyr_phospatase_low_mol_wt"/>
</dbReference>
<evidence type="ECO:0000313" key="8">
    <source>
        <dbReference type="EMBL" id="HIQ91463.1"/>
    </source>
</evidence>
<keyword evidence="3" id="KW-0378">Hydrolase</keyword>
<evidence type="ECO:0000256" key="3">
    <source>
        <dbReference type="ARBA" id="ARBA00022801"/>
    </source>
</evidence>
<evidence type="ECO:0000256" key="4">
    <source>
        <dbReference type="ARBA" id="ARBA00022912"/>
    </source>
</evidence>
<comment type="caution">
    <text evidence="8">The sequence shown here is derived from an EMBL/GenBank/DDBJ whole genome shotgun (WGS) entry which is preliminary data.</text>
</comment>
<dbReference type="PANTHER" id="PTHR11717:SF7">
    <property type="entry name" value="LOW MOLECULAR WEIGHT PHOSPHOTYROSINE PROTEIN PHOSPHATASE"/>
    <property type="match status" value="1"/>
</dbReference>
<reference evidence="8" key="1">
    <citation type="submission" date="2020-10" db="EMBL/GenBank/DDBJ databases">
        <authorList>
            <person name="Gilroy R."/>
        </authorList>
    </citation>
    <scope>NUCLEOTIDE SEQUENCE</scope>
    <source>
        <strain evidence="8">CHK147-3167</strain>
    </source>
</reference>
<dbReference type="SMART" id="SM00226">
    <property type="entry name" value="LMWPc"/>
    <property type="match status" value="1"/>
</dbReference>
<dbReference type="Proteomes" id="UP000886786">
    <property type="component" value="Unassembled WGS sequence"/>
</dbReference>
<dbReference type="PANTHER" id="PTHR11717">
    <property type="entry name" value="LOW MOLECULAR WEIGHT PROTEIN TYROSINE PHOSPHATASE"/>
    <property type="match status" value="1"/>
</dbReference>
<accession>A0A9D0ZS15</accession>
<feature type="active site" evidence="6">
    <location>
        <position position="14"/>
    </location>
</feature>
<gene>
    <name evidence="8" type="ORF">IAB27_07605</name>
</gene>
<dbReference type="EMBL" id="DVFV01000130">
    <property type="protein sequence ID" value="HIQ91463.1"/>
    <property type="molecule type" value="Genomic_DNA"/>
</dbReference>
<dbReference type="Pfam" id="PF01451">
    <property type="entry name" value="LMWPc"/>
    <property type="match status" value="1"/>
</dbReference>
<feature type="active site" description="Nucleophile" evidence="6">
    <location>
        <position position="8"/>
    </location>
</feature>
<dbReference type="InterPro" id="IPR036196">
    <property type="entry name" value="Ptyr_pPase_sf"/>
</dbReference>
<keyword evidence="4" id="KW-0904">Protein phosphatase</keyword>
<dbReference type="CDD" id="cd16343">
    <property type="entry name" value="LMWPTP"/>
    <property type="match status" value="1"/>
</dbReference>
<feature type="active site" description="Proton donor" evidence="6">
    <location>
        <position position="123"/>
    </location>
</feature>
<dbReference type="Gene3D" id="3.40.50.2300">
    <property type="match status" value="1"/>
</dbReference>
<feature type="domain" description="Phosphotyrosine protein phosphatase I" evidence="7">
    <location>
        <begin position="2"/>
        <end position="147"/>
    </location>
</feature>
<comment type="similarity">
    <text evidence="1">Belongs to the low molecular weight phosphotyrosine protein phosphatase family.</text>
</comment>
<dbReference type="InterPro" id="IPR050438">
    <property type="entry name" value="LMW_PTPase"/>
</dbReference>
<dbReference type="AlphaFoldDB" id="A0A9D0ZS15"/>
<evidence type="ECO:0000259" key="7">
    <source>
        <dbReference type="SMART" id="SM00226"/>
    </source>
</evidence>
<dbReference type="EC" id="3.1.3.48" evidence="2"/>
<evidence type="ECO:0000256" key="5">
    <source>
        <dbReference type="ARBA" id="ARBA00051722"/>
    </source>
</evidence>
<protein>
    <recommendedName>
        <fullName evidence="2">protein-tyrosine-phosphatase</fullName>
        <ecNumber evidence="2">3.1.3.48</ecNumber>
    </recommendedName>
</protein>
<name>A0A9D0ZS15_9FIRM</name>
<dbReference type="PRINTS" id="PR00719">
    <property type="entry name" value="LMWPTPASE"/>
</dbReference>